<dbReference type="FunFam" id="3.30.460.10:FF:000019">
    <property type="entry name" value="tRNA nucleotidyltransferase cca2"/>
    <property type="match status" value="1"/>
</dbReference>
<evidence type="ECO:0000256" key="5">
    <source>
        <dbReference type="ARBA" id="ARBA00050431"/>
    </source>
</evidence>
<dbReference type="Proteomes" id="UP000242525">
    <property type="component" value="Unassembled WGS sequence"/>
</dbReference>
<feature type="domain" description="tRNA nucleotidyltransferase/poly(A) polymerase RNA and SrmB- binding" evidence="15">
    <location>
        <begin position="231"/>
        <end position="294"/>
    </location>
</feature>
<evidence type="ECO:0000259" key="15">
    <source>
        <dbReference type="Pfam" id="PF12627"/>
    </source>
</evidence>
<dbReference type="CDD" id="cd05398">
    <property type="entry name" value="NT_ClassII-CCAase"/>
    <property type="match status" value="1"/>
</dbReference>
<evidence type="ECO:0000256" key="11">
    <source>
        <dbReference type="ARBA" id="ARBA00080500"/>
    </source>
</evidence>
<keyword evidence="3" id="KW-0547">Nucleotide-binding</keyword>
<dbReference type="Gene3D" id="1.10.3090.10">
    <property type="entry name" value="cca-adding enzyme, domain 2"/>
    <property type="match status" value="1"/>
</dbReference>
<dbReference type="GO" id="GO:0052929">
    <property type="term" value="F:ATP:3'-cytidine-cytidine-tRNA adenylyltransferase activity"/>
    <property type="evidence" value="ECO:0007669"/>
    <property type="project" value="TreeGrafter"/>
</dbReference>
<sequence>MNNNNNNRTSFIDSILASPGFQPGAVRPVVLSEDEQKVKDLIIKYCAYYNAEHADLQEPLVARITGGWVRDKLLGRESHDLDIAINLTSGLEFAEGLNKFIASHASELGIEPKNIHKIEKNPEKSKHLETATTRLYGLDIDFVNLRSEVYAENSRIPIAAFGTPEEDAFRRDATLNALFYNLQAEEVEDLTHQGLTDLEAGILRTPLLPFETFNEDPLRVLRLIRFSSTFGFTIAPECLQAMRDPRIESAFMIKISRERVGVEIFKALSSDRPQLCLALVEATGLYNAVFHLLEAYHPAGVNDFAPPASNLEIALRAANDTITRGPAALVEKVVHNRASPTALHFWLAVALNPWEGVVAQDEKKKPVAAVNKIVREGLKLSTQDATTVAKALALHAEDLGPLGAGPARIADLDRLALGLLVRKAGEHWDLFFLYSLFKDLVSAYTSNNNHAAATTDAIFEKYNLLVQKIQDLDLDDAWALKPIINGKELSKLYGSKGGQWMTRALQSLVEEQLRNPALTKDQAMEFMLERKSLFL</sequence>
<organism evidence="16 17">
    <name type="scientific">Geotrichum candidum</name>
    <name type="common">Oospora lactis</name>
    <name type="synonym">Dipodascus geotrichum</name>
    <dbReference type="NCBI Taxonomy" id="1173061"/>
    <lineage>
        <taxon>Eukaryota</taxon>
        <taxon>Fungi</taxon>
        <taxon>Dikarya</taxon>
        <taxon>Ascomycota</taxon>
        <taxon>Saccharomycotina</taxon>
        <taxon>Dipodascomycetes</taxon>
        <taxon>Dipodascales</taxon>
        <taxon>Dipodascaceae</taxon>
        <taxon>Geotrichum</taxon>
    </lineage>
</organism>
<keyword evidence="2 13" id="KW-0808">Transferase</keyword>
<dbReference type="Pfam" id="PF01743">
    <property type="entry name" value="PolyA_pol"/>
    <property type="match status" value="1"/>
</dbReference>
<comment type="similarity">
    <text evidence="1 13">Belongs to the tRNA nucleotidyltransferase/poly(A) polymerase family.</text>
</comment>
<evidence type="ECO:0000256" key="13">
    <source>
        <dbReference type="RuleBase" id="RU003953"/>
    </source>
</evidence>
<protein>
    <recommendedName>
        <fullName evidence="8">CCA tRNA nucleotidyltransferase, mitochondrial</fullName>
        <ecNumber evidence="7">2.7.7.72</ecNumber>
    </recommendedName>
    <alternativeName>
        <fullName evidence="10">CCA-adding enzyme</fullName>
    </alternativeName>
    <alternativeName>
        <fullName evidence="9">tRNA CCA-pyrophosphorylase</fullName>
    </alternativeName>
    <alternativeName>
        <fullName evidence="11">tRNA adenylyltransferase</fullName>
    </alternativeName>
    <alternativeName>
        <fullName evidence="12">tRNA nucleotidyltransferase</fullName>
    </alternativeName>
</protein>
<evidence type="ECO:0000313" key="17">
    <source>
        <dbReference type="Proteomes" id="UP000242525"/>
    </source>
</evidence>
<dbReference type="GO" id="GO:0004810">
    <property type="term" value="F:CCA tRNA nucleotidyltransferase activity"/>
    <property type="evidence" value="ECO:0007669"/>
    <property type="project" value="UniProtKB-EC"/>
</dbReference>
<proteinExistence type="inferred from homology"/>
<evidence type="ECO:0000256" key="8">
    <source>
        <dbReference type="ARBA" id="ARBA00072969"/>
    </source>
</evidence>
<dbReference type="PANTHER" id="PTHR13734:SF5">
    <property type="entry name" value="CCA TRNA NUCLEOTIDYLTRANSFERASE, MITOCHONDRIAL"/>
    <property type="match status" value="1"/>
</dbReference>
<keyword evidence="4 13" id="KW-0694">RNA-binding</keyword>
<comment type="function">
    <text evidence="6">Nucleotidyltransferase that catalyzes the addition and repair of the essential 3'-terminal CCA sequence in tRNAs, which is necessary for the attachment of amino acids to the 3' terminus of tRNA molecules, using CTP and ATP as substrates. tRNA 3'-terminal CCA addition is required both for tRNA processing and repair. Also involved in tRNA surveillance by mediating tandem CCA addition to generate a CCACCA at the 3' terminus of unstable tRNAs. While stable tRNAs receive only 3'-terminal CCA, unstable tRNAs are marked with CCACCA and rapidly degraded. The structural flexibility of RNA controls the choice between CCA versus CCACCA addition: following the first CCA addition cycle, nucleotide-binding to the active site triggers a clockwise screw motion, producing torque on the RNA. This ejects stable RNAs, whereas unstable RNAs are refolded while bound to the enzyme and subjected to a second CCA catalytic cycle.</text>
</comment>
<dbReference type="Pfam" id="PF12627">
    <property type="entry name" value="PolyA_pol_RNAbd"/>
    <property type="match status" value="1"/>
</dbReference>
<dbReference type="GO" id="GO:0001680">
    <property type="term" value="P:tRNA 3'-terminal CCA addition"/>
    <property type="evidence" value="ECO:0007669"/>
    <property type="project" value="TreeGrafter"/>
</dbReference>
<feature type="domain" description="Poly A polymerase head" evidence="14">
    <location>
        <begin position="62"/>
        <end position="204"/>
    </location>
</feature>
<evidence type="ECO:0000259" key="14">
    <source>
        <dbReference type="Pfam" id="PF01743"/>
    </source>
</evidence>
<dbReference type="Gene3D" id="3.30.460.10">
    <property type="entry name" value="Beta Polymerase, domain 2"/>
    <property type="match status" value="1"/>
</dbReference>
<dbReference type="AlphaFoldDB" id="A0A0J9X8X9"/>
<reference evidence="16" key="1">
    <citation type="submission" date="2014-03" db="EMBL/GenBank/DDBJ databases">
        <authorList>
            <person name="Casaregola S."/>
        </authorList>
    </citation>
    <scope>NUCLEOTIDE SEQUENCE [LARGE SCALE GENOMIC DNA]</scope>
    <source>
        <strain evidence="16">CLIB 918</strain>
    </source>
</reference>
<comment type="caution">
    <text evidence="16">The sequence shown here is derived from an EMBL/GenBank/DDBJ whole genome shotgun (WGS) entry which is preliminary data.</text>
</comment>
<evidence type="ECO:0000256" key="2">
    <source>
        <dbReference type="ARBA" id="ARBA00022679"/>
    </source>
</evidence>
<dbReference type="GO" id="GO:0003723">
    <property type="term" value="F:RNA binding"/>
    <property type="evidence" value="ECO:0007669"/>
    <property type="project" value="UniProtKB-KW"/>
</dbReference>
<evidence type="ECO:0000256" key="4">
    <source>
        <dbReference type="ARBA" id="ARBA00022884"/>
    </source>
</evidence>
<evidence type="ECO:0000256" key="10">
    <source>
        <dbReference type="ARBA" id="ARBA00077436"/>
    </source>
</evidence>
<name>A0A0J9X8X9_GEOCN</name>
<dbReference type="GO" id="GO:0005739">
    <property type="term" value="C:mitochondrion"/>
    <property type="evidence" value="ECO:0007669"/>
    <property type="project" value="UniProtKB-ARBA"/>
</dbReference>
<dbReference type="InterPro" id="IPR002646">
    <property type="entry name" value="PolA_pol_head_dom"/>
</dbReference>
<dbReference type="EMBL" id="CCBN010000004">
    <property type="protein sequence ID" value="CDO53252.1"/>
    <property type="molecule type" value="Genomic_DNA"/>
</dbReference>
<dbReference type="EC" id="2.7.7.72" evidence="7"/>
<evidence type="ECO:0000256" key="3">
    <source>
        <dbReference type="ARBA" id="ARBA00022741"/>
    </source>
</evidence>
<dbReference type="SUPFAM" id="SSF81891">
    <property type="entry name" value="Poly A polymerase C-terminal region-like"/>
    <property type="match status" value="1"/>
</dbReference>
<gene>
    <name evidence="16" type="ORF">BN980_GECA04s06808g</name>
</gene>
<evidence type="ECO:0000256" key="7">
    <source>
        <dbReference type="ARBA" id="ARBA00066885"/>
    </source>
</evidence>
<accession>A0A0J9X8X9</accession>
<dbReference type="GO" id="GO:0000166">
    <property type="term" value="F:nucleotide binding"/>
    <property type="evidence" value="ECO:0007669"/>
    <property type="project" value="UniProtKB-KW"/>
</dbReference>
<evidence type="ECO:0000256" key="6">
    <source>
        <dbReference type="ARBA" id="ARBA00056517"/>
    </source>
</evidence>
<evidence type="ECO:0000256" key="1">
    <source>
        <dbReference type="ARBA" id="ARBA00007265"/>
    </source>
</evidence>
<comment type="catalytic activity">
    <reaction evidence="5">
        <text>a tRNA precursor + 2 CTP + ATP = a tRNA with a 3' CCA end + 3 diphosphate</text>
        <dbReference type="Rhea" id="RHEA:14433"/>
        <dbReference type="Rhea" id="RHEA-COMP:10465"/>
        <dbReference type="Rhea" id="RHEA-COMP:10468"/>
        <dbReference type="ChEBI" id="CHEBI:30616"/>
        <dbReference type="ChEBI" id="CHEBI:33019"/>
        <dbReference type="ChEBI" id="CHEBI:37563"/>
        <dbReference type="ChEBI" id="CHEBI:74896"/>
        <dbReference type="ChEBI" id="CHEBI:83071"/>
        <dbReference type="EC" id="2.7.7.72"/>
    </reaction>
</comment>
<evidence type="ECO:0000256" key="9">
    <source>
        <dbReference type="ARBA" id="ARBA00076038"/>
    </source>
</evidence>
<evidence type="ECO:0000313" key="16">
    <source>
        <dbReference type="EMBL" id="CDO53252.1"/>
    </source>
</evidence>
<dbReference type="OrthoDB" id="445712at2759"/>
<dbReference type="InterPro" id="IPR043519">
    <property type="entry name" value="NT_sf"/>
</dbReference>
<dbReference type="GO" id="GO:0052927">
    <property type="term" value="F:CC tRNA cytidylyltransferase activity"/>
    <property type="evidence" value="ECO:0007669"/>
    <property type="project" value="TreeGrafter"/>
</dbReference>
<dbReference type="SUPFAM" id="SSF81301">
    <property type="entry name" value="Nucleotidyltransferase"/>
    <property type="match status" value="1"/>
</dbReference>
<dbReference type="PANTHER" id="PTHR13734">
    <property type="entry name" value="TRNA-NUCLEOTIDYLTRANSFERASE"/>
    <property type="match status" value="1"/>
</dbReference>
<keyword evidence="17" id="KW-1185">Reference proteome</keyword>
<dbReference type="InterPro" id="IPR032828">
    <property type="entry name" value="PolyA_RNA-bd"/>
</dbReference>
<evidence type="ECO:0000256" key="12">
    <source>
        <dbReference type="ARBA" id="ARBA00082324"/>
    </source>
</evidence>
<dbReference type="STRING" id="1173061.A0A0J9X8X9"/>